<dbReference type="Gene3D" id="1.10.443.10">
    <property type="entry name" value="Intergrase catalytic core"/>
    <property type="match status" value="1"/>
</dbReference>
<organism evidence="12 13">
    <name type="scientific">Salinimonas iocasae</name>
    <dbReference type="NCBI Taxonomy" id="2572577"/>
    <lineage>
        <taxon>Bacteria</taxon>
        <taxon>Pseudomonadati</taxon>
        <taxon>Pseudomonadota</taxon>
        <taxon>Gammaproteobacteria</taxon>
        <taxon>Alteromonadales</taxon>
        <taxon>Alteromonadaceae</taxon>
        <taxon>Alteromonas/Salinimonas group</taxon>
        <taxon>Salinimonas</taxon>
    </lineage>
</organism>
<dbReference type="InterPro" id="IPR050090">
    <property type="entry name" value="Tyrosine_recombinase_XerCD"/>
</dbReference>
<sequence length="324" mass="37554">MKSQFIRDVSNFMMMKRYAKRTIRTYLIWIADYIRFHNYSHPSKLDSSHIEAYLTQLAVRRNLSASTQATALNALVFLYQKYLKIDIAKDLDFVNSSRPRKLPVVLTVEEMNRLLGMVSERHFLPVAMLYGSGLRLMECVRLRVKDIDFDFKCVRIWNGKGGKHRVVTLADSLIPLLKTQCERVVQITQQDCTVPEYAGVWMPHQLVKKYPAERFRPNWQYLFPAAKLSIDPESQQLRRHYIDEKQLQRAVRNATYDAKIDKSVSPHTLRHSFATHLLLRGADIRTVQEQLGHTDVKTTQIYTHVMQRGGNAVVSPLVSVVPPK</sequence>
<dbReference type="InterPro" id="IPR013762">
    <property type="entry name" value="Integrase-like_cat_sf"/>
</dbReference>
<dbReference type="Pfam" id="PF00589">
    <property type="entry name" value="Phage_integrase"/>
    <property type="match status" value="1"/>
</dbReference>
<evidence type="ECO:0000256" key="9">
    <source>
        <dbReference type="PROSITE-ProRule" id="PRU01248"/>
    </source>
</evidence>
<dbReference type="PROSITE" id="PS51900">
    <property type="entry name" value="CB"/>
    <property type="match status" value="1"/>
</dbReference>
<dbReference type="RefSeq" id="WP_139757403.1">
    <property type="nucleotide sequence ID" value="NZ_CP039852.1"/>
</dbReference>
<dbReference type="SUPFAM" id="SSF56349">
    <property type="entry name" value="DNA breaking-rejoining enzymes"/>
    <property type="match status" value="1"/>
</dbReference>
<evidence type="ECO:0000313" key="12">
    <source>
        <dbReference type="EMBL" id="QCZ94667.1"/>
    </source>
</evidence>
<comment type="similarity">
    <text evidence="2">Belongs to the 'phage' integrase family.</text>
</comment>
<evidence type="ECO:0000259" key="10">
    <source>
        <dbReference type="PROSITE" id="PS51898"/>
    </source>
</evidence>
<dbReference type="PANTHER" id="PTHR30349">
    <property type="entry name" value="PHAGE INTEGRASE-RELATED"/>
    <property type="match status" value="1"/>
</dbReference>
<protein>
    <submittedName>
        <fullName evidence="12">Integron integrase</fullName>
    </submittedName>
</protein>
<comment type="subcellular location">
    <subcellularLocation>
        <location evidence="1">Cytoplasm</location>
    </subcellularLocation>
</comment>
<feature type="domain" description="Core-binding (CB)" evidence="11">
    <location>
        <begin position="1"/>
        <end position="83"/>
    </location>
</feature>
<dbReference type="KEGG" id="salk:FBQ74_14855"/>
<evidence type="ECO:0000256" key="1">
    <source>
        <dbReference type="ARBA" id="ARBA00004496"/>
    </source>
</evidence>
<evidence type="ECO:0000256" key="6">
    <source>
        <dbReference type="ARBA" id="ARBA00023172"/>
    </source>
</evidence>
<dbReference type="EMBL" id="CP039852">
    <property type="protein sequence ID" value="QCZ94667.1"/>
    <property type="molecule type" value="Genomic_DNA"/>
</dbReference>
<proteinExistence type="inferred from homology"/>
<gene>
    <name evidence="12" type="ORF">FBQ74_14855</name>
</gene>
<feature type="domain" description="Tyr recombinase" evidence="10">
    <location>
        <begin position="101"/>
        <end position="315"/>
    </location>
</feature>
<evidence type="ECO:0000259" key="11">
    <source>
        <dbReference type="PROSITE" id="PS51900"/>
    </source>
</evidence>
<dbReference type="InterPro" id="IPR010998">
    <property type="entry name" value="Integrase_recombinase_N"/>
</dbReference>
<keyword evidence="13" id="KW-1185">Reference proteome</keyword>
<dbReference type="OrthoDB" id="9801717at2"/>
<dbReference type="PROSITE" id="PS51898">
    <property type="entry name" value="TYR_RECOMBINASE"/>
    <property type="match status" value="1"/>
</dbReference>
<dbReference type="InterPro" id="IPR011010">
    <property type="entry name" value="DNA_brk_join_enz"/>
</dbReference>
<dbReference type="InterPro" id="IPR004107">
    <property type="entry name" value="Integrase_SAM-like_N"/>
</dbReference>
<dbReference type="Gene3D" id="1.10.150.130">
    <property type="match status" value="1"/>
</dbReference>
<evidence type="ECO:0000256" key="7">
    <source>
        <dbReference type="ARBA" id="ARBA00037721"/>
    </source>
</evidence>
<dbReference type="GO" id="GO:0005737">
    <property type="term" value="C:cytoplasm"/>
    <property type="evidence" value="ECO:0007669"/>
    <property type="project" value="UniProtKB-SubCell"/>
</dbReference>
<evidence type="ECO:0000256" key="5">
    <source>
        <dbReference type="ARBA" id="ARBA00023125"/>
    </source>
</evidence>
<keyword evidence="3" id="KW-0963">Cytoplasm</keyword>
<dbReference type="GO" id="GO:0006310">
    <property type="term" value="P:DNA recombination"/>
    <property type="evidence" value="ECO:0007669"/>
    <property type="project" value="UniProtKB-KW"/>
</dbReference>
<dbReference type="GO" id="GO:0003677">
    <property type="term" value="F:DNA binding"/>
    <property type="evidence" value="ECO:0007669"/>
    <property type="project" value="UniProtKB-UniRule"/>
</dbReference>
<comment type="subunit">
    <text evidence="8">Forms a cyclic heterotetrameric complex composed of two molecules of XerC and two molecules of XerD.</text>
</comment>
<dbReference type="InterPro" id="IPR044068">
    <property type="entry name" value="CB"/>
</dbReference>
<dbReference type="InterPro" id="IPR011946">
    <property type="entry name" value="Integrase_integron-type"/>
</dbReference>
<keyword evidence="6" id="KW-0233">DNA recombination</keyword>
<reference evidence="12 13" key="1">
    <citation type="submission" date="2019-04" db="EMBL/GenBank/DDBJ databases">
        <title>Salinimonas iocasae sp. nov., a halophilic bacterium isolated from the outer tube casing of tubeworms in Okinawa Trough.</title>
        <authorList>
            <person name="Zhang H."/>
            <person name="Wang H."/>
            <person name="Li C."/>
        </authorList>
    </citation>
    <scope>NUCLEOTIDE SEQUENCE [LARGE SCALE GENOMIC DNA]</scope>
    <source>
        <strain evidence="12 13">KX18D6</strain>
    </source>
</reference>
<dbReference type="Pfam" id="PF13495">
    <property type="entry name" value="Phage_int_SAM_4"/>
    <property type="match status" value="1"/>
</dbReference>
<evidence type="ECO:0000313" key="13">
    <source>
        <dbReference type="Proteomes" id="UP000304912"/>
    </source>
</evidence>
<name>A0A5B7YG83_9ALTE</name>
<keyword evidence="5 9" id="KW-0238">DNA-binding</keyword>
<dbReference type="Proteomes" id="UP000304912">
    <property type="component" value="Chromosome"/>
</dbReference>
<dbReference type="GO" id="GO:0015074">
    <property type="term" value="P:DNA integration"/>
    <property type="evidence" value="ECO:0007669"/>
    <property type="project" value="UniProtKB-KW"/>
</dbReference>
<dbReference type="PANTHER" id="PTHR30349:SF64">
    <property type="entry name" value="PROPHAGE INTEGRASE INTD-RELATED"/>
    <property type="match status" value="1"/>
</dbReference>
<evidence type="ECO:0000256" key="2">
    <source>
        <dbReference type="ARBA" id="ARBA00008857"/>
    </source>
</evidence>
<evidence type="ECO:0000256" key="4">
    <source>
        <dbReference type="ARBA" id="ARBA00022908"/>
    </source>
</evidence>
<evidence type="ECO:0000256" key="3">
    <source>
        <dbReference type="ARBA" id="ARBA00022490"/>
    </source>
</evidence>
<dbReference type="NCBIfam" id="TIGR02249">
    <property type="entry name" value="integrase_gron"/>
    <property type="match status" value="1"/>
</dbReference>
<dbReference type="InterPro" id="IPR002104">
    <property type="entry name" value="Integrase_catalytic"/>
</dbReference>
<evidence type="ECO:0000256" key="8">
    <source>
        <dbReference type="ARBA" id="ARBA00038613"/>
    </source>
</evidence>
<keyword evidence="4" id="KW-0229">DNA integration</keyword>
<accession>A0A5B7YG83</accession>
<dbReference type="FunFam" id="1.10.443.10:FF:000007">
    <property type="entry name" value="Tyrosine recombinase XerC"/>
    <property type="match status" value="1"/>
</dbReference>
<dbReference type="AlphaFoldDB" id="A0A5B7YG83"/>
<comment type="function">
    <text evidence="7">Site-specific tyrosine recombinase, which acts by catalyzing the cutting and rejoining of the recombining DNA molecules. The XerC-XerD complex is essential to convert dimers of the bacterial chromosome into monomers to permit their segregation at cell division. It also contributes to the segregational stability of plasmids.</text>
</comment>